<name>A0A3R9L0H5_9VIBR</name>
<organism evidence="1 2">
    <name type="scientific">Vibrio pectenicida</name>
    <dbReference type="NCBI Taxonomy" id="62763"/>
    <lineage>
        <taxon>Bacteria</taxon>
        <taxon>Pseudomonadati</taxon>
        <taxon>Pseudomonadota</taxon>
        <taxon>Gammaproteobacteria</taxon>
        <taxon>Vibrionales</taxon>
        <taxon>Vibrionaceae</taxon>
        <taxon>Vibrio</taxon>
    </lineage>
</organism>
<dbReference type="AlphaFoldDB" id="A0A3R9L0H5"/>
<dbReference type="PROSITE" id="PS51257">
    <property type="entry name" value="PROKAR_LIPOPROTEIN"/>
    <property type="match status" value="1"/>
</dbReference>
<gene>
    <name evidence="1" type="ORF">EJA03_15395</name>
</gene>
<protein>
    <submittedName>
        <fullName evidence="1">Uncharacterized protein</fullName>
    </submittedName>
</protein>
<proteinExistence type="predicted"/>
<dbReference type="OrthoDB" id="5879433at2"/>
<accession>A0A3R9L0H5</accession>
<evidence type="ECO:0000313" key="1">
    <source>
        <dbReference type="EMBL" id="RSD30177.1"/>
    </source>
</evidence>
<dbReference type="Proteomes" id="UP000269041">
    <property type="component" value="Unassembled WGS sequence"/>
</dbReference>
<evidence type="ECO:0000313" key="2">
    <source>
        <dbReference type="Proteomes" id="UP000269041"/>
    </source>
</evidence>
<comment type="caution">
    <text evidence="1">The sequence shown here is derived from an EMBL/GenBank/DDBJ whole genome shotgun (WGS) entry which is preliminary data.</text>
</comment>
<sequence length="88" mass="9592">MNIKQLILSTFCFSILLGGCVNHAENLGGHVLTLRAEQTYNLNATRDNMAIIPTGSGERMEGVNQVYTGKQDTDLEGTDSQFVTEGKN</sequence>
<keyword evidence="2" id="KW-1185">Reference proteome</keyword>
<dbReference type="RefSeq" id="WP_125322623.1">
    <property type="nucleotide sequence ID" value="NZ_AP024889.1"/>
</dbReference>
<dbReference type="EMBL" id="RSFA01000080">
    <property type="protein sequence ID" value="RSD30177.1"/>
    <property type="molecule type" value="Genomic_DNA"/>
</dbReference>
<reference evidence="1 2" key="1">
    <citation type="submission" date="2018-12" db="EMBL/GenBank/DDBJ databases">
        <title>Genomic taxonomy of the Vibrionaceae family.</title>
        <authorList>
            <person name="Gomez-Gil B."/>
            <person name="Enciso-Ibarra K."/>
        </authorList>
    </citation>
    <scope>NUCLEOTIDE SEQUENCE [LARGE SCALE GENOMIC DNA]</scope>
    <source>
        <strain evidence="1 2">CAIM 594</strain>
    </source>
</reference>